<evidence type="ECO:0000313" key="7">
    <source>
        <dbReference type="Proteomes" id="UP000652755"/>
    </source>
</evidence>
<dbReference type="RefSeq" id="WP_187072291.1">
    <property type="nucleotide sequence ID" value="NZ_JACRYL010000014.1"/>
</dbReference>
<dbReference type="EMBL" id="JACRYL010000014">
    <property type="protein sequence ID" value="MBC6111858.1"/>
    <property type="molecule type" value="Genomic_DNA"/>
</dbReference>
<evidence type="ECO:0000313" key="6">
    <source>
        <dbReference type="EMBL" id="MBC6111858.1"/>
    </source>
</evidence>
<feature type="domain" description="Glycosyltransferase subfamily 4-like N-terminal" evidence="5">
    <location>
        <begin position="39"/>
        <end position="162"/>
    </location>
</feature>
<keyword evidence="7" id="KW-1185">Reference proteome</keyword>
<organism evidence="6 7">
    <name type="scientific">Pedobacter fastidiosus</name>
    <dbReference type="NCBI Taxonomy" id="2765361"/>
    <lineage>
        <taxon>Bacteria</taxon>
        <taxon>Pseudomonadati</taxon>
        <taxon>Bacteroidota</taxon>
        <taxon>Sphingobacteriia</taxon>
        <taxon>Sphingobacteriales</taxon>
        <taxon>Sphingobacteriaceae</taxon>
        <taxon>Pedobacter</taxon>
    </lineage>
</organism>
<comment type="caution">
    <text evidence="6">The sequence shown here is derived from an EMBL/GenBank/DDBJ whole genome shotgun (WGS) entry which is preliminary data.</text>
</comment>
<accession>A0ABR7KUT0</accession>
<sequence length="354" mass="39826">MKKIIIIGPSIERTKGGIASVIKGFLESNSENFGYKCFHYVSHVEGGGINKILFFLKCFFKLLFTKKIALVHIHTACDASFYRKALFAVLSRVKGVPVFMHIHGADFDDFYLKSNVFLKSFIRYLLVNCSRVIVLSNYWKVFFEDNLNLKNLEILNNAVNVDLFCRCCSVPKNIHSFLFLGRLGERKGTYDLIKAIDLIINRDGLKHFKFYFAGDGEIEESKKIITDLNLNNYVDVLGWVDNEMKLSVLSKADTVILPSYNEGLPVALLEAMAAGKVILSTPVGGIPDLVAEGVNGFLVQPGDVDDLASKIKFISEYPEKMKEISSANILAIENEYSTPKINKQLFQLYDVFAL</sequence>
<comment type="similarity">
    <text evidence="1">Belongs to the glycosyltransferase group 1 family. Glycosyltransferase 4 subfamily.</text>
</comment>
<dbReference type="SUPFAM" id="SSF53756">
    <property type="entry name" value="UDP-Glycosyltransferase/glycogen phosphorylase"/>
    <property type="match status" value="1"/>
</dbReference>
<dbReference type="Proteomes" id="UP000652755">
    <property type="component" value="Unassembled WGS sequence"/>
</dbReference>
<reference evidence="6 7" key="1">
    <citation type="submission" date="2020-08" db="EMBL/GenBank/DDBJ databases">
        <authorList>
            <person name="Sun Q."/>
            <person name="Inoue M."/>
        </authorList>
    </citation>
    <scope>NUCLEOTIDE SEQUENCE [LARGE SCALE GENOMIC DNA]</scope>
    <source>
        <strain evidence="6 7">CCM 8938</strain>
    </source>
</reference>
<dbReference type="InterPro" id="IPR001296">
    <property type="entry name" value="Glyco_trans_1"/>
</dbReference>
<feature type="domain" description="Glycosyl transferase family 1" evidence="4">
    <location>
        <begin position="177"/>
        <end position="327"/>
    </location>
</feature>
<dbReference type="Gene3D" id="3.40.50.2000">
    <property type="entry name" value="Glycogen Phosphorylase B"/>
    <property type="match status" value="2"/>
</dbReference>
<evidence type="ECO:0000256" key="3">
    <source>
        <dbReference type="ARBA" id="ARBA00022679"/>
    </source>
</evidence>
<evidence type="ECO:0000259" key="4">
    <source>
        <dbReference type="Pfam" id="PF00534"/>
    </source>
</evidence>
<dbReference type="PANTHER" id="PTHR12526">
    <property type="entry name" value="GLYCOSYLTRANSFERASE"/>
    <property type="match status" value="1"/>
</dbReference>
<dbReference type="Pfam" id="PF00534">
    <property type="entry name" value="Glycos_transf_1"/>
    <property type="match status" value="1"/>
</dbReference>
<keyword evidence="2" id="KW-0328">Glycosyltransferase</keyword>
<protein>
    <submittedName>
        <fullName evidence="6">Glycosyltransferase</fullName>
    </submittedName>
</protein>
<dbReference type="PANTHER" id="PTHR12526:SF640">
    <property type="entry name" value="COLANIC ACID BIOSYNTHESIS GLYCOSYLTRANSFERASE WCAL-RELATED"/>
    <property type="match status" value="1"/>
</dbReference>
<name>A0ABR7KUT0_9SPHI</name>
<dbReference type="Pfam" id="PF13439">
    <property type="entry name" value="Glyco_transf_4"/>
    <property type="match status" value="1"/>
</dbReference>
<dbReference type="InterPro" id="IPR028098">
    <property type="entry name" value="Glyco_trans_4-like_N"/>
</dbReference>
<keyword evidence="3" id="KW-0808">Transferase</keyword>
<evidence type="ECO:0000256" key="1">
    <source>
        <dbReference type="ARBA" id="ARBA00009481"/>
    </source>
</evidence>
<proteinExistence type="inferred from homology"/>
<evidence type="ECO:0000256" key="2">
    <source>
        <dbReference type="ARBA" id="ARBA00022676"/>
    </source>
</evidence>
<gene>
    <name evidence="6" type="ORF">H7U22_15650</name>
</gene>
<evidence type="ECO:0000259" key="5">
    <source>
        <dbReference type="Pfam" id="PF13439"/>
    </source>
</evidence>